<evidence type="ECO:0000313" key="2">
    <source>
        <dbReference type="EMBL" id="EJP69632.1"/>
    </source>
</evidence>
<dbReference type="GeneID" id="19884609"/>
<organism evidence="2 3">
    <name type="scientific">Beauveria bassiana (strain ARSEF 2860)</name>
    <name type="common">White muscardine disease fungus</name>
    <name type="synonym">Tritirachium shiotae</name>
    <dbReference type="NCBI Taxonomy" id="655819"/>
    <lineage>
        <taxon>Eukaryota</taxon>
        <taxon>Fungi</taxon>
        <taxon>Dikarya</taxon>
        <taxon>Ascomycota</taxon>
        <taxon>Pezizomycotina</taxon>
        <taxon>Sordariomycetes</taxon>
        <taxon>Hypocreomycetidae</taxon>
        <taxon>Hypocreales</taxon>
        <taxon>Cordycipitaceae</taxon>
        <taxon>Beauveria</taxon>
    </lineage>
</organism>
<dbReference type="HOGENOM" id="CLU_015092_4_3_1"/>
<dbReference type="InterPro" id="IPR021514">
    <property type="entry name" value="DUF3176"/>
</dbReference>
<protein>
    <submittedName>
        <fullName evidence="2">Uncharacterized protein</fullName>
    </submittedName>
</protein>
<evidence type="ECO:0000256" key="1">
    <source>
        <dbReference type="SAM" id="Phobius"/>
    </source>
</evidence>
<dbReference type="Proteomes" id="UP000002762">
    <property type="component" value="Unassembled WGS sequence"/>
</dbReference>
<dbReference type="Pfam" id="PF11374">
    <property type="entry name" value="DUF3176"/>
    <property type="match status" value="1"/>
</dbReference>
<accession>J4UUG3</accession>
<dbReference type="STRING" id="655819.J4UUG3"/>
<dbReference type="AlphaFoldDB" id="J4UUG3"/>
<feature type="transmembrane region" description="Helical" evidence="1">
    <location>
        <begin position="454"/>
        <end position="472"/>
    </location>
</feature>
<keyword evidence="1" id="KW-1133">Transmembrane helix</keyword>
<dbReference type="RefSeq" id="XP_008594916.1">
    <property type="nucleotide sequence ID" value="XM_008596694.1"/>
</dbReference>
<gene>
    <name evidence="2" type="ORF">BBA_01597</name>
</gene>
<dbReference type="EMBL" id="JH725152">
    <property type="protein sequence ID" value="EJP69632.1"/>
    <property type="molecule type" value="Genomic_DNA"/>
</dbReference>
<keyword evidence="3" id="KW-1185">Reference proteome</keyword>
<feature type="transmembrane region" description="Helical" evidence="1">
    <location>
        <begin position="71"/>
        <end position="89"/>
    </location>
</feature>
<dbReference type="OrthoDB" id="5242705at2759"/>
<dbReference type="PANTHER" id="PTHR35394">
    <property type="entry name" value="DUF3176 DOMAIN-CONTAINING PROTEIN"/>
    <property type="match status" value="1"/>
</dbReference>
<dbReference type="PANTHER" id="PTHR35394:SF5">
    <property type="entry name" value="DUF3176 DOMAIN-CONTAINING PROTEIN"/>
    <property type="match status" value="1"/>
</dbReference>
<reference evidence="2 3" key="1">
    <citation type="journal article" date="2012" name="Sci. Rep.">
        <title>Genomic perspectives on the evolution of fungal entomopathogenicity in Beauveria bassiana.</title>
        <authorList>
            <person name="Xiao G."/>
            <person name="Ying S.H."/>
            <person name="Zheng P."/>
            <person name="Wang Z.L."/>
            <person name="Zhang S."/>
            <person name="Xie X.Q."/>
            <person name="Shang Y."/>
            <person name="St Leger R.J."/>
            <person name="Zhao G.P."/>
            <person name="Wang C."/>
            <person name="Feng M.G."/>
        </authorList>
    </citation>
    <scope>NUCLEOTIDE SEQUENCE [LARGE SCALE GENOMIC DNA]</scope>
    <source>
        <strain evidence="2 3">ARSEF 2860</strain>
    </source>
</reference>
<keyword evidence="1" id="KW-0472">Membrane</keyword>
<name>J4UUG3_BEAB2</name>
<sequence length="557" mass="63314">MSNTMQPRRRPRHIDRITTWPRSHSLNYDGAADEEPSHVPEEGNHLIHRRIERGRHAYLVALQSWADEYKSAIICGLSIVILVIILWYYDGKLAPRLSPVGALDLDMVVIALVTVARVGVGNVVEACIAQGAWIWVAKTHQRRTNTVARLEDFKLFDEASRGFLGSAALIWRMKGLHLSCIGAAIILFTHGFETFSQQMVDYVPKPVVFKNETERWPIFPSLAVCGECTPKTVLIECSDEICVYNVSSNTSIKVLRGDDNEAFKVRPITERPLLREQGTTAYLSIFELVGASEHKSKTNSKGFECALWVCMKAYDTSMNDGHLSQRIISVWNETQLEKKTNAHLEEHVFINVPNEMNTLEHSRYTISARAVETIRRFMDDLTNGWYQDNGGRVNFSSDWIEAIHDGLPAMSEWMDQLTLSLSNEFRRHGKLRDSFSTSYEGSATKLANFVKVKWLWMLYPPLCLIVSLYYLFATISASVRDDVAIWKGDSMPMLFSCIHPDILHLGSGMIDTHKGLDELGRHGIALAKSESGAWVFEPTVEPDDHRGRLRRVFRWRD</sequence>
<proteinExistence type="predicted"/>
<evidence type="ECO:0000313" key="3">
    <source>
        <dbReference type="Proteomes" id="UP000002762"/>
    </source>
</evidence>
<keyword evidence="1" id="KW-0812">Transmembrane</keyword>
<feature type="transmembrane region" description="Helical" evidence="1">
    <location>
        <begin position="109"/>
        <end position="136"/>
    </location>
</feature>
<dbReference type="InParanoid" id="J4UUG3"/>